<evidence type="ECO:0000313" key="2">
    <source>
        <dbReference type="EMBL" id="GJE96350.1"/>
    </source>
</evidence>
<proteinExistence type="predicted"/>
<dbReference type="InterPro" id="IPR040898">
    <property type="entry name" value="CxC6"/>
</dbReference>
<protein>
    <recommendedName>
        <fullName evidence="1">CxC6 like cysteine cluster associated with KDZ domain-containing protein</fullName>
    </recommendedName>
</protein>
<dbReference type="Pfam" id="PF18721">
    <property type="entry name" value="CxC6"/>
    <property type="match status" value="1"/>
</dbReference>
<accession>A0A9P3GJK8</accession>
<name>A0A9P3GJK8_9APHY</name>
<comment type="caution">
    <text evidence="2">The sequence shown here is derived from an EMBL/GenBank/DDBJ whole genome shotgun (WGS) entry which is preliminary data.</text>
</comment>
<dbReference type="EMBL" id="BPQB01000058">
    <property type="protein sequence ID" value="GJE96350.1"/>
    <property type="molecule type" value="Genomic_DNA"/>
</dbReference>
<sequence>MDGKVLGHRICAVDDCTAPLANFKNGRFCAAHLPMLQDLCGIMPCGRPRRAGNALTCDDPAHSDWEKAWINRFQRVSYPTMRRVIRDRRQADGADGFQLQLPALGETPGSDVVHTFRARTVYCVETVQWACGMPIGWGKCYRSESTPQVLSIMNRIWDGHDNLRPSFLAYDDACDLLRHIVTQNANDSWLKTTKYIVDAFHYINHRSTDILCRLWCNPAPTNGAQPDLVRVERDAQGRAHQTRAFNTETAEQFNAWLKGYEAPLRNMTDVNFDLFMHSLFLLFAEDIQKRISRKDRALDAEFWENV</sequence>
<reference evidence="2 3" key="1">
    <citation type="submission" date="2021-08" db="EMBL/GenBank/DDBJ databases">
        <title>Draft Genome Sequence of Phanerochaete sordida strain YK-624.</title>
        <authorList>
            <person name="Mori T."/>
            <person name="Dohra H."/>
            <person name="Suzuki T."/>
            <person name="Kawagishi H."/>
            <person name="Hirai H."/>
        </authorList>
    </citation>
    <scope>NUCLEOTIDE SEQUENCE [LARGE SCALE GENOMIC DNA]</scope>
    <source>
        <strain evidence="2 3">YK-624</strain>
    </source>
</reference>
<organism evidence="2 3">
    <name type="scientific">Phanerochaete sordida</name>
    <dbReference type="NCBI Taxonomy" id="48140"/>
    <lineage>
        <taxon>Eukaryota</taxon>
        <taxon>Fungi</taxon>
        <taxon>Dikarya</taxon>
        <taxon>Basidiomycota</taxon>
        <taxon>Agaricomycotina</taxon>
        <taxon>Agaricomycetes</taxon>
        <taxon>Polyporales</taxon>
        <taxon>Phanerochaetaceae</taxon>
        <taxon>Phanerochaete</taxon>
    </lineage>
</organism>
<gene>
    <name evidence="2" type="ORF">PsYK624_125450</name>
</gene>
<dbReference type="AlphaFoldDB" id="A0A9P3GJK8"/>
<evidence type="ECO:0000313" key="3">
    <source>
        <dbReference type="Proteomes" id="UP000703269"/>
    </source>
</evidence>
<dbReference type="Proteomes" id="UP000703269">
    <property type="component" value="Unassembled WGS sequence"/>
</dbReference>
<feature type="domain" description="CxC6 like cysteine cluster associated with KDZ" evidence="1">
    <location>
        <begin position="1"/>
        <end position="67"/>
    </location>
</feature>
<keyword evidence="3" id="KW-1185">Reference proteome</keyword>
<dbReference type="OrthoDB" id="2527272at2759"/>
<evidence type="ECO:0000259" key="1">
    <source>
        <dbReference type="Pfam" id="PF18721"/>
    </source>
</evidence>